<dbReference type="InterPro" id="IPR012934">
    <property type="entry name" value="Znf_AD"/>
</dbReference>
<accession>A0AAW2I4A1</accession>
<dbReference type="Gene3D" id="3.40.1800.20">
    <property type="match status" value="1"/>
</dbReference>
<reference evidence="4" key="1">
    <citation type="journal article" date="2024" name="Gigascience">
        <title>Chromosome-level genome of the poultry shaft louse Menopon gallinae provides insight into the host-switching and adaptive evolution of parasitic lice.</title>
        <authorList>
            <person name="Xu Y."/>
            <person name="Ma L."/>
            <person name="Liu S."/>
            <person name="Liang Y."/>
            <person name="Liu Q."/>
            <person name="He Z."/>
            <person name="Tian L."/>
            <person name="Duan Y."/>
            <person name="Cai W."/>
            <person name="Li H."/>
            <person name="Song F."/>
        </authorList>
    </citation>
    <scope>NUCLEOTIDE SEQUENCE</scope>
    <source>
        <strain evidence="4">Cailab_2023a</strain>
    </source>
</reference>
<feature type="binding site" evidence="2">
    <location>
        <position position="652"/>
    </location>
    <ligand>
        <name>Zn(2+)</name>
        <dbReference type="ChEBI" id="CHEBI:29105"/>
    </ligand>
</feature>
<feature type="binding site" evidence="2">
    <location>
        <position position="606"/>
    </location>
    <ligand>
        <name>Zn(2+)</name>
        <dbReference type="ChEBI" id="CHEBI:29105"/>
    </ligand>
</feature>
<keyword evidence="2" id="KW-0479">Metal-binding</keyword>
<keyword evidence="2" id="KW-0862">Zinc</keyword>
<dbReference type="Pfam" id="PF05225">
    <property type="entry name" value="HTH_psq"/>
    <property type="match status" value="1"/>
</dbReference>
<feature type="binding site" evidence="2">
    <location>
        <position position="500"/>
    </location>
    <ligand>
        <name>Zn(2+)</name>
        <dbReference type="ChEBI" id="CHEBI:29105"/>
    </ligand>
</feature>
<dbReference type="Pfam" id="PF03184">
    <property type="entry name" value="DDE_1"/>
    <property type="match status" value="1"/>
</dbReference>
<dbReference type="SMART" id="SM00868">
    <property type="entry name" value="zf-AD"/>
    <property type="match status" value="2"/>
</dbReference>
<evidence type="ECO:0000256" key="1">
    <source>
        <dbReference type="ARBA" id="ARBA00004123"/>
    </source>
</evidence>
<dbReference type="PROSITE" id="PS51915">
    <property type="entry name" value="ZAD"/>
    <property type="match status" value="2"/>
</dbReference>
<feature type="binding site" evidence="2">
    <location>
        <position position="497"/>
    </location>
    <ligand>
        <name>Zn(2+)</name>
        <dbReference type="ChEBI" id="CHEBI:29105"/>
    </ligand>
</feature>
<feature type="binding site" evidence="2">
    <location>
        <position position="542"/>
    </location>
    <ligand>
        <name>Zn(2+)</name>
        <dbReference type="ChEBI" id="CHEBI:29105"/>
    </ligand>
</feature>
<dbReference type="EMBL" id="JARGDH010000002">
    <property type="protein sequence ID" value="KAL0276502.1"/>
    <property type="molecule type" value="Genomic_DNA"/>
</dbReference>
<dbReference type="Gene3D" id="1.10.10.60">
    <property type="entry name" value="Homeodomain-like"/>
    <property type="match status" value="1"/>
</dbReference>
<name>A0AAW2I4A1_9NEOP</name>
<comment type="caution">
    <text evidence="4">The sequence shown here is derived from an EMBL/GenBank/DDBJ whole genome shotgun (WGS) entry which is preliminary data.</text>
</comment>
<dbReference type="Pfam" id="PF07776">
    <property type="entry name" value="zf-AD"/>
    <property type="match status" value="2"/>
</dbReference>
<comment type="subcellular location">
    <subcellularLocation>
        <location evidence="1">Nucleus</location>
    </subcellularLocation>
</comment>
<dbReference type="GO" id="GO:0008270">
    <property type="term" value="F:zinc ion binding"/>
    <property type="evidence" value="ECO:0007669"/>
    <property type="project" value="UniProtKB-UniRule"/>
</dbReference>
<dbReference type="PANTHER" id="PTHR39942:SF1">
    <property type="entry name" value="BCDNA.LD26519-RELATED"/>
    <property type="match status" value="1"/>
</dbReference>
<dbReference type="AlphaFoldDB" id="A0AAW2I4A1"/>
<dbReference type="InterPro" id="IPR009057">
    <property type="entry name" value="Homeodomain-like_sf"/>
</dbReference>
<dbReference type="GO" id="GO:0005634">
    <property type="term" value="C:nucleus"/>
    <property type="evidence" value="ECO:0007669"/>
    <property type="project" value="UniProtKB-SubCell"/>
</dbReference>
<evidence type="ECO:0000256" key="2">
    <source>
        <dbReference type="PROSITE-ProRule" id="PRU01263"/>
    </source>
</evidence>
<feature type="domain" description="ZAD" evidence="3">
    <location>
        <begin position="495"/>
        <end position="569"/>
    </location>
</feature>
<dbReference type="GO" id="GO:0003677">
    <property type="term" value="F:DNA binding"/>
    <property type="evidence" value="ECO:0007669"/>
    <property type="project" value="InterPro"/>
</dbReference>
<organism evidence="4">
    <name type="scientific">Menopon gallinae</name>
    <name type="common">poultry shaft louse</name>
    <dbReference type="NCBI Taxonomy" id="328185"/>
    <lineage>
        <taxon>Eukaryota</taxon>
        <taxon>Metazoa</taxon>
        <taxon>Ecdysozoa</taxon>
        <taxon>Arthropoda</taxon>
        <taxon>Hexapoda</taxon>
        <taxon>Insecta</taxon>
        <taxon>Pterygota</taxon>
        <taxon>Neoptera</taxon>
        <taxon>Paraneoptera</taxon>
        <taxon>Psocodea</taxon>
        <taxon>Troctomorpha</taxon>
        <taxon>Phthiraptera</taxon>
        <taxon>Amblycera</taxon>
        <taxon>Menoponidae</taxon>
        <taxon>Menopon</taxon>
    </lineage>
</organism>
<feature type="domain" description="ZAD" evidence="3">
    <location>
        <begin position="601"/>
        <end position="676"/>
    </location>
</feature>
<dbReference type="PANTHER" id="PTHR39942">
    <property type="entry name" value="BCDNA.LD26519-RELATED"/>
    <property type="match status" value="1"/>
</dbReference>
<feature type="binding site" evidence="2">
    <location>
        <position position="603"/>
    </location>
    <ligand>
        <name>Zn(2+)</name>
        <dbReference type="ChEBI" id="CHEBI:29105"/>
    </ligand>
</feature>
<sequence>MWSTEADDILGAIQDESEEYLPAIKKQKQKKQGWSEKSMSEALNCCKNQEMGVEEASLIYGVPKRSLRSRLKENNFSLIDDTYRVFLLPTFPLEAELELAEYLHNLIECQFTFTSVEVRRLAYELASEKYNLGDLPREKHCLLGNRWYRTFMSKYPQLETSHEGFFDALETVVRDNHIDADRTFCVDGVELKFRASNAQDLDNVNSKRKVIYTDAKAICCTNASGSFLPPFFINPERNVFDEEKLKKSERLFRSYERLCDDDCCLHPTAEEIANIKYQIKAHLNRKWQPMTEEDEEELRENLYEQFNALRSKILSKCEDSSNAVSKEVFHEWFRGFVAHVKPDCRRRVVLLLGDQSYVKCLKTLEMAKANGVVFLVLPPHASHKIRPLDGFALSLNRNLSTRASVWLGKHPDCRTDQVPLGELFAEAYQCTVNPTIARNGFAYSGIWPVNRNVFESTELGGESVLLRNKSTFGGPNTDDAESGKTDHPNALDVGKMCRVCMKEKLYMKPLFDASGPNYHGRKISEIVGRTISVDDRLPRSICQYCIVQLMDVIKIKNVAVETNKNMIKLRDTLNDFFCEKDDGADTFLLPYRTSKDFDIHSLCRICMGEKPLMTSVFCTFQNSPDLAARISQVCNFQMYEEDGMSSSICPFCRTSVNQAWEFTQKVLSSDERFREILSNIL</sequence>
<evidence type="ECO:0000259" key="3">
    <source>
        <dbReference type="PROSITE" id="PS51915"/>
    </source>
</evidence>
<gene>
    <name evidence="4" type="ORF">PYX00_004061</name>
</gene>
<dbReference type="SUPFAM" id="SSF57716">
    <property type="entry name" value="Glucocorticoid receptor-like (DNA-binding domain)"/>
    <property type="match status" value="2"/>
</dbReference>
<proteinExistence type="predicted"/>
<keyword evidence="2" id="KW-0863">Zinc-finger</keyword>
<protein>
    <recommendedName>
        <fullName evidence="3">ZAD domain-containing protein</fullName>
    </recommendedName>
</protein>
<dbReference type="SUPFAM" id="SSF46689">
    <property type="entry name" value="Homeodomain-like"/>
    <property type="match status" value="1"/>
</dbReference>
<feature type="binding site" evidence="2">
    <location>
        <position position="545"/>
    </location>
    <ligand>
        <name>Zn(2+)</name>
        <dbReference type="ChEBI" id="CHEBI:29105"/>
    </ligand>
</feature>
<evidence type="ECO:0000313" key="4">
    <source>
        <dbReference type="EMBL" id="KAL0276502.1"/>
    </source>
</evidence>
<dbReference type="InterPro" id="IPR007889">
    <property type="entry name" value="HTH_Psq"/>
</dbReference>
<feature type="binding site" evidence="2">
    <location>
        <position position="649"/>
    </location>
    <ligand>
        <name>Zn(2+)</name>
        <dbReference type="ChEBI" id="CHEBI:29105"/>
    </ligand>
</feature>
<dbReference type="InterPro" id="IPR004875">
    <property type="entry name" value="DDE_SF_endonuclease_dom"/>
</dbReference>